<dbReference type="EMBL" id="PDDV01000013">
    <property type="protein sequence ID" value="PEH72123.1"/>
    <property type="molecule type" value="Genomic_DNA"/>
</dbReference>
<evidence type="ECO:0000259" key="3">
    <source>
        <dbReference type="PROSITE" id="PS51352"/>
    </source>
</evidence>
<dbReference type="InterPro" id="IPR017937">
    <property type="entry name" value="Thioredoxin_CS"/>
</dbReference>
<dbReference type="InterPro" id="IPR036249">
    <property type="entry name" value="Thioredoxin-like_sf"/>
</dbReference>
<feature type="chain" id="PRO_5012043726" evidence="2">
    <location>
        <begin position="26"/>
        <end position="199"/>
    </location>
</feature>
<proteinExistence type="predicted"/>
<dbReference type="InterPro" id="IPR013766">
    <property type="entry name" value="Thioredoxin_domain"/>
</dbReference>
<dbReference type="PANTHER" id="PTHR35272:SF3">
    <property type="entry name" value="THIOL:DISULFIDE INTERCHANGE PROTEIN DSBC"/>
    <property type="match status" value="1"/>
</dbReference>
<evidence type="ECO:0000313" key="5">
    <source>
        <dbReference type="Proteomes" id="UP000219788"/>
    </source>
</evidence>
<dbReference type="Pfam" id="PF01323">
    <property type="entry name" value="DSBA"/>
    <property type="match status" value="1"/>
</dbReference>
<gene>
    <name evidence="4" type="ORF">CRM76_09450</name>
</gene>
<organism evidence="4 5">
    <name type="scientific">Edwardsiella tarda</name>
    <dbReference type="NCBI Taxonomy" id="636"/>
    <lineage>
        <taxon>Bacteria</taxon>
        <taxon>Pseudomonadati</taxon>
        <taxon>Pseudomonadota</taxon>
        <taxon>Gammaproteobacteria</taxon>
        <taxon>Enterobacterales</taxon>
        <taxon>Hafniaceae</taxon>
        <taxon>Edwardsiella</taxon>
    </lineage>
</organism>
<dbReference type="Proteomes" id="UP000219788">
    <property type="component" value="Unassembled WGS sequence"/>
</dbReference>
<dbReference type="PANTHER" id="PTHR35272">
    <property type="entry name" value="THIOL:DISULFIDE INTERCHANGE PROTEIN DSBC-RELATED"/>
    <property type="match status" value="1"/>
</dbReference>
<keyword evidence="1" id="KW-0676">Redox-active center</keyword>
<evidence type="ECO:0000313" key="4">
    <source>
        <dbReference type="EMBL" id="PEH72123.1"/>
    </source>
</evidence>
<dbReference type="CDD" id="cd03023">
    <property type="entry name" value="DsbA_Com1_like"/>
    <property type="match status" value="1"/>
</dbReference>
<dbReference type="PROSITE" id="PS51352">
    <property type="entry name" value="THIOREDOXIN_2"/>
    <property type="match status" value="1"/>
</dbReference>
<sequence length="199" mass="21796">MKIRLHSMMTMMLLLLTLAAPGAMAADEAETLLFHNPATPRLGASDAALTVVVFTDYNCPYCKRLDPLLEQLVERNPQVAVAFKLLPFKGESSHQAAQLALTLWRQQPERFLALHRALMAKRGYHSTRSIQAALQRSGNADLQADSQGTIQELRDSLLLAQVLGVQGTPTLVIGNQLIPGAIDYDQLTQAVETALAQRP</sequence>
<dbReference type="PROSITE" id="PS00194">
    <property type="entry name" value="THIOREDOXIN_1"/>
    <property type="match status" value="1"/>
</dbReference>
<dbReference type="Gene3D" id="3.40.30.10">
    <property type="entry name" value="Glutaredoxin"/>
    <property type="match status" value="1"/>
</dbReference>
<feature type="signal peptide" evidence="2">
    <location>
        <begin position="1"/>
        <end position="25"/>
    </location>
</feature>
<feature type="domain" description="Thioredoxin" evidence="3">
    <location>
        <begin position="14"/>
        <end position="196"/>
    </location>
</feature>
<dbReference type="InterPro" id="IPR001853">
    <property type="entry name" value="DSBA-like_thioredoxin_dom"/>
</dbReference>
<dbReference type="RefSeq" id="WP_005288342.1">
    <property type="nucleotide sequence ID" value="NZ_AP028090.1"/>
</dbReference>
<dbReference type="InterPro" id="IPR051470">
    <property type="entry name" value="Thiol:disulfide_interchange"/>
</dbReference>
<dbReference type="SUPFAM" id="SSF52833">
    <property type="entry name" value="Thioredoxin-like"/>
    <property type="match status" value="1"/>
</dbReference>
<dbReference type="STRING" id="636.AAW15_04885"/>
<dbReference type="GO" id="GO:0015036">
    <property type="term" value="F:disulfide oxidoreductase activity"/>
    <property type="evidence" value="ECO:0007669"/>
    <property type="project" value="UniProtKB-ARBA"/>
</dbReference>
<dbReference type="GeneID" id="93124770"/>
<dbReference type="AlphaFoldDB" id="A0A2A7U1K9"/>
<comment type="caution">
    <text evidence="4">The sequence shown here is derived from an EMBL/GenBank/DDBJ whole genome shotgun (WGS) entry which is preliminary data.</text>
</comment>
<accession>A0A2A7U1K9</accession>
<reference evidence="5" key="1">
    <citation type="submission" date="2017-09" db="EMBL/GenBank/DDBJ databases">
        <title>FDA dAtabase for Regulatory Grade micrObial Sequences (FDA-ARGOS): Supporting development and validation of Infectious Disease Dx tests.</title>
        <authorList>
            <person name="Goldberg B."/>
            <person name="Campos J."/>
            <person name="Tallon L."/>
            <person name="Sadzewicz L."/>
            <person name="Ott S."/>
            <person name="Zhao X."/>
            <person name="Nagaraj S."/>
            <person name="Vavikolanu K."/>
            <person name="Aluvathingal J."/>
            <person name="Nadendla S."/>
            <person name="Geyer C."/>
            <person name="Sichtig H."/>
        </authorList>
    </citation>
    <scope>NUCLEOTIDE SEQUENCE [LARGE SCALE GENOMIC DNA]</scope>
    <source>
        <strain evidence="5">FDAARGOS_370</strain>
    </source>
</reference>
<evidence type="ECO:0000256" key="1">
    <source>
        <dbReference type="ARBA" id="ARBA00023284"/>
    </source>
</evidence>
<protein>
    <submittedName>
        <fullName evidence="4">Disulfide bond formation protein DsbA</fullName>
    </submittedName>
</protein>
<name>A0A2A7U1K9_EDWTA</name>
<dbReference type="OrthoDB" id="9780340at2"/>
<keyword evidence="2" id="KW-0732">Signal</keyword>
<evidence type="ECO:0000256" key="2">
    <source>
        <dbReference type="SAM" id="SignalP"/>
    </source>
</evidence>